<evidence type="ECO:0000256" key="3">
    <source>
        <dbReference type="ARBA" id="ARBA00023125"/>
    </source>
</evidence>
<dbReference type="Proteomes" id="UP000598997">
    <property type="component" value="Unassembled WGS sequence"/>
</dbReference>
<reference evidence="6 7" key="1">
    <citation type="journal article" date="2014" name="Int. J. Syst. Evol. Microbiol.">
        <title>Complete genome sequence of Corynebacterium casei LMG S-19264T (=DSM 44701T), isolated from a smear-ripened cheese.</title>
        <authorList>
            <consortium name="US DOE Joint Genome Institute (JGI-PGF)"/>
            <person name="Walter F."/>
            <person name="Albersmeier A."/>
            <person name="Kalinowski J."/>
            <person name="Ruckert C."/>
        </authorList>
    </citation>
    <scope>NUCLEOTIDE SEQUENCE [LARGE SCALE GENOMIC DNA]</scope>
    <source>
        <strain evidence="6 7">CGMCC 1.15358</strain>
    </source>
</reference>
<evidence type="ECO:0000256" key="1">
    <source>
        <dbReference type="ARBA" id="ARBA00010923"/>
    </source>
</evidence>
<evidence type="ECO:0000256" key="4">
    <source>
        <dbReference type="SAM" id="Coils"/>
    </source>
</evidence>
<keyword evidence="3" id="KW-0238">DNA-binding</keyword>
<accession>A0A917DEY0</accession>
<dbReference type="PANTHER" id="PTHR30408">
    <property type="entry name" value="TYPE-1 RESTRICTION ENZYME ECOKI SPECIFICITY PROTEIN"/>
    <property type="match status" value="1"/>
</dbReference>
<dbReference type="Pfam" id="PF01420">
    <property type="entry name" value="Methylase_S"/>
    <property type="match status" value="1"/>
</dbReference>
<evidence type="ECO:0000256" key="2">
    <source>
        <dbReference type="ARBA" id="ARBA00022747"/>
    </source>
</evidence>
<dbReference type="OrthoDB" id="164285at2"/>
<dbReference type="InterPro" id="IPR044946">
    <property type="entry name" value="Restrct_endonuc_typeI_TRD_sf"/>
</dbReference>
<keyword evidence="2" id="KW-0680">Restriction system</keyword>
<dbReference type="PANTHER" id="PTHR30408:SF12">
    <property type="entry name" value="TYPE I RESTRICTION ENZYME MJAVIII SPECIFICITY SUBUNIT"/>
    <property type="match status" value="1"/>
</dbReference>
<keyword evidence="4" id="KW-0175">Coiled coil</keyword>
<comment type="similarity">
    <text evidence="1">Belongs to the type-I restriction system S methylase family.</text>
</comment>
<sequence>MIPEGWEEASLGELTRDQAIGTGLRGGEEGPSLPLLKMGNILWGGVDLRDVEHVGEAIIATEDCRVTHGDILFNTRNTPLLVGKTAFWHAPFEAAIDNNIMRIRLRAETDSAFVARWMGSNFGRKAIGRFVCASTSVGAVYWRDLRKLKLPLPPLSEQRRITEILSTWDRAIERVEALIANARIQKQALMQQLLSGKHRLPGFSGEWQRKPINEIVTRVTRRNDGTELPVLTISSTSGFVRQDEKYSRFMAGKSVETYIMLNEGEFAYNKGNSKTYEFGCIFDLEGYERALVPHVYVCFKLKKGYSHRFYKALFEADYLAPQLGRLVNTGVRNNGLLNIKPSEFLGTKVPVPPLDEQDAIAAVMEAASRTVIEHEAQLTALRKEKAALMQQLLTGKRRVKLPESEVA</sequence>
<feature type="coiled-coil region" evidence="4">
    <location>
        <begin position="364"/>
        <end position="391"/>
    </location>
</feature>
<name>A0A917DEY0_9SPHN</name>
<dbReference type="Gene3D" id="3.90.220.20">
    <property type="entry name" value="DNA methylase specificity domains"/>
    <property type="match status" value="2"/>
</dbReference>
<dbReference type="InterPro" id="IPR052021">
    <property type="entry name" value="Type-I_RS_S_subunit"/>
</dbReference>
<evidence type="ECO:0000313" key="7">
    <source>
        <dbReference type="Proteomes" id="UP000598997"/>
    </source>
</evidence>
<dbReference type="InterPro" id="IPR000055">
    <property type="entry name" value="Restrct_endonuc_typeI_TRD"/>
</dbReference>
<dbReference type="GO" id="GO:0003677">
    <property type="term" value="F:DNA binding"/>
    <property type="evidence" value="ECO:0007669"/>
    <property type="project" value="UniProtKB-KW"/>
</dbReference>
<gene>
    <name evidence="6" type="ORF">GCM10010989_06010</name>
</gene>
<dbReference type="SUPFAM" id="SSF116734">
    <property type="entry name" value="DNA methylase specificity domain"/>
    <property type="match status" value="2"/>
</dbReference>
<dbReference type="RefSeq" id="WP_066764336.1">
    <property type="nucleotide sequence ID" value="NZ_BMIO01000002.1"/>
</dbReference>
<comment type="caution">
    <text evidence="6">The sequence shown here is derived from an EMBL/GenBank/DDBJ whole genome shotgun (WGS) entry which is preliminary data.</text>
</comment>
<dbReference type="EMBL" id="BMIO01000002">
    <property type="protein sequence ID" value="GGD34658.1"/>
    <property type="molecule type" value="Genomic_DNA"/>
</dbReference>
<keyword evidence="7" id="KW-1185">Reference proteome</keyword>
<organism evidence="6 7">
    <name type="scientific">Croceicoccus pelagius</name>
    <dbReference type="NCBI Taxonomy" id="1703341"/>
    <lineage>
        <taxon>Bacteria</taxon>
        <taxon>Pseudomonadati</taxon>
        <taxon>Pseudomonadota</taxon>
        <taxon>Alphaproteobacteria</taxon>
        <taxon>Sphingomonadales</taxon>
        <taxon>Erythrobacteraceae</taxon>
        <taxon>Croceicoccus</taxon>
    </lineage>
</organism>
<evidence type="ECO:0000259" key="5">
    <source>
        <dbReference type="Pfam" id="PF01420"/>
    </source>
</evidence>
<feature type="domain" description="Type I restriction modification DNA specificity" evidence="5">
    <location>
        <begin position="52"/>
        <end position="174"/>
    </location>
</feature>
<dbReference type="AlphaFoldDB" id="A0A917DEY0"/>
<protein>
    <recommendedName>
        <fullName evidence="5">Type I restriction modification DNA specificity domain-containing protein</fullName>
    </recommendedName>
</protein>
<proteinExistence type="inferred from homology"/>
<dbReference type="Gene3D" id="1.10.287.1120">
    <property type="entry name" value="Bipartite methylase S protein"/>
    <property type="match status" value="1"/>
</dbReference>
<dbReference type="GO" id="GO:0009307">
    <property type="term" value="P:DNA restriction-modification system"/>
    <property type="evidence" value="ECO:0007669"/>
    <property type="project" value="UniProtKB-KW"/>
</dbReference>
<evidence type="ECO:0000313" key="6">
    <source>
        <dbReference type="EMBL" id="GGD34658.1"/>
    </source>
</evidence>